<dbReference type="Proteomes" id="UP000799770">
    <property type="component" value="Unassembled WGS sequence"/>
</dbReference>
<proteinExistence type="predicted"/>
<protein>
    <submittedName>
        <fullName evidence="2">Uncharacterized protein</fullName>
    </submittedName>
</protein>
<organism evidence="2 3">
    <name type="scientific">Lophiotrema nucula</name>
    <dbReference type="NCBI Taxonomy" id="690887"/>
    <lineage>
        <taxon>Eukaryota</taxon>
        <taxon>Fungi</taxon>
        <taxon>Dikarya</taxon>
        <taxon>Ascomycota</taxon>
        <taxon>Pezizomycotina</taxon>
        <taxon>Dothideomycetes</taxon>
        <taxon>Pleosporomycetidae</taxon>
        <taxon>Pleosporales</taxon>
        <taxon>Lophiotremataceae</taxon>
        <taxon>Lophiotrema</taxon>
    </lineage>
</organism>
<accession>A0A6A5YNB0</accession>
<evidence type="ECO:0000313" key="2">
    <source>
        <dbReference type="EMBL" id="KAF2108749.1"/>
    </source>
</evidence>
<evidence type="ECO:0000313" key="3">
    <source>
        <dbReference type="Proteomes" id="UP000799770"/>
    </source>
</evidence>
<keyword evidence="3" id="KW-1185">Reference proteome</keyword>
<name>A0A6A5YNB0_9PLEO</name>
<feature type="region of interest" description="Disordered" evidence="1">
    <location>
        <begin position="48"/>
        <end position="71"/>
    </location>
</feature>
<dbReference type="EMBL" id="ML977346">
    <property type="protein sequence ID" value="KAF2108749.1"/>
    <property type="molecule type" value="Genomic_DNA"/>
</dbReference>
<sequence>MAPASERGRRYSDSAGMLRTLIGNRFWVVKITSILLSCDGYDDAEAESSASVQRRKSPQHERSETDPVETFSAAGPEAVLAAAGRCSDCALSGPPDAMICAAATRSQRSASIKRHLSTPQRSETRGEVPWQSMWPVLLVTTVLFFSFYKTGLGCFRQADKKKATGEPGLPKTASAKFQLRLNARRCDPTTTRAGMTTERERDGRTAGRARLVSGHYSDVSRGWTEVVAIRRLGTTANLVLNPQDQ</sequence>
<dbReference type="AlphaFoldDB" id="A0A6A5YNB0"/>
<reference evidence="2" key="1">
    <citation type="journal article" date="2020" name="Stud. Mycol.">
        <title>101 Dothideomycetes genomes: a test case for predicting lifestyles and emergence of pathogens.</title>
        <authorList>
            <person name="Haridas S."/>
            <person name="Albert R."/>
            <person name="Binder M."/>
            <person name="Bloem J."/>
            <person name="Labutti K."/>
            <person name="Salamov A."/>
            <person name="Andreopoulos B."/>
            <person name="Baker S."/>
            <person name="Barry K."/>
            <person name="Bills G."/>
            <person name="Bluhm B."/>
            <person name="Cannon C."/>
            <person name="Castanera R."/>
            <person name="Culley D."/>
            <person name="Daum C."/>
            <person name="Ezra D."/>
            <person name="Gonzalez J."/>
            <person name="Henrissat B."/>
            <person name="Kuo A."/>
            <person name="Liang C."/>
            <person name="Lipzen A."/>
            <person name="Lutzoni F."/>
            <person name="Magnuson J."/>
            <person name="Mondo S."/>
            <person name="Nolan M."/>
            <person name="Ohm R."/>
            <person name="Pangilinan J."/>
            <person name="Park H.-J."/>
            <person name="Ramirez L."/>
            <person name="Alfaro M."/>
            <person name="Sun H."/>
            <person name="Tritt A."/>
            <person name="Yoshinaga Y."/>
            <person name="Zwiers L.-H."/>
            <person name="Turgeon B."/>
            <person name="Goodwin S."/>
            <person name="Spatafora J."/>
            <person name="Crous P."/>
            <person name="Grigoriev I."/>
        </authorList>
    </citation>
    <scope>NUCLEOTIDE SEQUENCE</scope>
    <source>
        <strain evidence="2">CBS 627.86</strain>
    </source>
</reference>
<gene>
    <name evidence="2" type="ORF">BDV96DRAFT_259696</name>
</gene>
<evidence type="ECO:0000256" key="1">
    <source>
        <dbReference type="SAM" id="MobiDB-lite"/>
    </source>
</evidence>